<evidence type="ECO:0000313" key="2">
    <source>
        <dbReference type="Proteomes" id="UP000199651"/>
    </source>
</evidence>
<organism evidence="1 2">
    <name type="scientific">Actinokineospora alba</name>
    <dbReference type="NCBI Taxonomy" id="504798"/>
    <lineage>
        <taxon>Bacteria</taxon>
        <taxon>Bacillati</taxon>
        <taxon>Actinomycetota</taxon>
        <taxon>Actinomycetes</taxon>
        <taxon>Pseudonocardiales</taxon>
        <taxon>Pseudonocardiaceae</taxon>
        <taxon>Actinokineospora</taxon>
    </lineage>
</organism>
<evidence type="ECO:0000313" key="1">
    <source>
        <dbReference type="EMBL" id="SDP62537.1"/>
    </source>
</evidence>
<dbReference type="STRING" id="504798.SAMN05421871_101565"/>
<accession>A0A1H0U8E3</accession>
<evidence type="ECO:0008006" key="3">
    <source>
        <dbReference type="Google" id="ProtNLM"/>
    </source>
</evidence>
<proteinExistence type="predicted"/>
<sequence length="278" mass="30033">MAVREAGSRWHRGDADGTDRQLRVLRARWRTASLAAGWRFPNDWGVPEVDEVCASVVTEAEVVSALAELGRARARSGAGLEETLTDLAALHAVVANPADVGGLIAPDPDATPSRLLRAVAVAWADATLGDLRGVEAGESLTGLATEEYLRVRLGELYRLGRRKGFHPADRYVLLVVTLDLTEVVGWPRLMAMILVGDVLRSVFDGGETLAVIGPSVAVVLAERDAALPKRTFEARTQIADRLAVDPDLRSARRAEIRAERLPCAEEAAQTLVHTVRRA</sequence>
<dbReference type="AlphaFoldDB" id="A0A1H0U8E3"/>
<gene>
    <name evidence="1" type="ORF">SAMN05192558_11116</name>
</gene>
<dbReference type="EMBL" id="FNJB01000011">
    <property type="protein sequence ID" value="SDP62537.1"/>
    <property type="molecule type" value="Genomic_DNA"/>
</dbReference>
<dbReference type="Proteomes" id="UP000199651">
    <property type="component" value="Unassembled WGS sequence"/>
</dbReference>
<keyword evidence="2" id="KW-1185">Reference proteome</keyword>
<dbReference type="PROSITE" id="PS00435">
    <property type="entry name" value="PEROXIDASE_1"/>
    <property type="match status" value="1"/>
</dbReference>
<name>A0A1H0U8E3_9PSEU</name>
<dbReference type="InterPro" id="IPR019793">
    <property type="entry name" value="Peroxidases_heam-ligand_BS"/>
</dbReference>
<dbReference type="RefSeq" id="WP_091381514.1">
    <property type="nucleotide sequence ID" value="NZ_FNDV01000001.1"/>
</dbReference>
<reference evidence="2" key="1">
    <citation type="submission" date="2016-10" db="EMBL/GenBank/DDBJ databases">
        <authorList>
            <person name="Varghese N."/>
            <person name="Submissions S."/>
        </authorList>
    </citation>
    <scope>NUCLEOTIDE SEQUENCE [LARGE SCALE GENOMIC DNA]</scope>
    <source>
        <strain evidence="2">IBRC-M 10655</strain>
    </source>
</reference>
<dbReference type="OrthoDB" id="4936366at2"/>
<protein>
    <recommendedName>
        <fullName evidence="3">GGDEF domain-containing protein, diguanylate cyclase (C-di-GMP synthetase) or its enzymatically inactive variants</fullName>
    </recommendedName>
</protein>